<proteinExistence type="predicted"/>
<accession>A0ABW0IC59</accession>
<evidence type="ECO:0000313" key="2">
    <source>
        <dbReference type="Proteomes" id="UP001596106"/>
    </source>
</evidence>
<reference evidence="2" key="1">
    <citation type="journal article" date="2019" name="Int. J. Syst. Evol. Microbiol.">
        <title>The Global Catalogue of Microorganisms (GCM) 10K type strain sequencing project: providing services to taxonomists for standard genome sequencing and annotation.</title>
        <authorList>
            <consortium name="The Broad Institute Genomics Platform"/>
            <consortium name="The Broad Institute Genome Sequencing Center for Infectious Disease"/>
            <person name="Wu L."/>
            <person name="Ma J."/>
        </authorList>
    </citation>
    <scope>NUCLEOTIDE SEQUENCE [LARGE SCALE GENOMIC DNA]</scope>
    <source>
        <strain evidence="2">CCUG 55250</strain>
    </source>
</reference>
<keyword evidence="2" id="KW-1185">Reference proteome</keyword>
<sequence length="131" mass="15266">MGKRRNNFFLHRLFCWLMALHIINISVDVPEHYSPRMLHGTQKKDLSVNKIESFGELALEHWLGFIDAVPEQDESDEESDVLNIEHDYFSTPFFSFSLKPACWHLTARPLGRMFIRAFSHVQEISSPPPQP</sequence>
<name>A0ABW0IC59_9BACT</name>
<protein>
    <submittedName>
        <fullName evidence="1">Uncharacterized protein</fullName>
    </submittedName>
</protein>
<evidence type="ECO:0000313" key="1">
    <source>
        <dbReference type="EMBL" id="MFC5409737.1"/>
    </source>
</evidence>
<dbReference type="EMBL" id="JBHSMA010000002">
    <property type="protein sequence ID" value="MFC5409737.1"/>
    <property type="molecule type" value="Genomic_DNA"/>
</dbReference>
<gene>
    <name evidence="1" type="ORF">ACFPMF_10490</name>
</gene>
<dbReference type="Proteomes" id="UP001596106">
    <property type="component" value="Unassembled WGS sequence"/>
</dbReference>
<comment type="caution">
    <text evidence="1">The sequence shown here is derived from an EMBL/GenBank/DDBJ whole genome shotgun (WGS) entry which is preliminary data.</text>
</comment>
<organism evidence="1 2">
    <name type="scientific">Larkinella bovis</name>
    <dbReference type="NCBI Taxonomy" id="683041"/>
    <lineage>
        <taxon>Bacteria</taxon>
        <taxon>Pseudomonadati</taxon>
        <taxon>Bacteroidota</taxon>
        <taxon>Cytophagia</taxon>
        <taxon>Cytophagales</taxon>
        <taxon>Spirosomataceae</taxon>
        <taxon>Larkinella</taxon>
    </lineage>
</organism>